<dbReference type="PANTHER" id="PTHR32022">
    <property type="entry name" value="D-GLUTAMATE CYCLASE, MITOCHONDRIAL"/>
    <property type="match status" value="1"/>
</dbReference>
<reference evidence="2 3" key="2">
    <citation type="journal article" date="2012" name="Stand. Genomic Sci.">
        <title>Genome sequence of the moderately thermophilic, amino-acid-degrading and sulfur-reducing bacterium Thermovirga lienii type strain (Cas60314(T)).</title>
        <authorList>
            <person name="Goker M."/>
            <person name="Saunders E."/>
            <person name="Lapidus A."/>
            <person name="Nolan M."/>
            <person name="Lucas S."/>
            <person name="Hammon N."/>
            <person name="Deshpande S."/>
            <person name="Cheng J.F."/>
            <person name="Han C."/>
            <person name="Tapia R."/>
            <person name="Goodwin L.A."/>
            <person name="Pitluck S."/>
            <person name="Liolios K."/>
            <person name="Mavromatis K."/>
            <person name="Pagani I."/>
            <person name="Ivanova N."/>
            <person name="Mikhailova N."/>
            <person name="Pati A."/>
            <person name="Chen A."/>
            <person name="Palaniappan K."/>
            <person name="Land M."/>
            <person name="Chang Y.J."/>
            <person name="Jeffries C.D."/>
            <person name="Brambilla E.M."/>
            <person name="Rohde M."/>
            <person name="Spring S."/>
            <person name="Detter J.C."/>
            <person name="Woyke T."/>
            <person name="Bristow J."/>
            <person name="Eisen J.A."/>
            <person name="Markowitz V."/>
            <person name="Hugenholtz P."/>
            <person name="Kyrpides N.C."/>
            <person name="Klenk H.P."/>
        </authorList>
    </citation>
    <scope>NUCLEOTIDE SEQUENCE [LARGE SCALE GENOMIC DNA]</scope>
    <source>
        <strain evidence="3">ATCC BAA-1197 / DSM 17291 / Cas60314</strain>
    </source>
</reference>
<proteinExistence type="predicted"/>
<evidence type="ECO:0000313" key="3">
    <source>
        <dbReference type="Proteomes" id="UP000005868"/>
    </source>
</evidence>
<evidence type="ECO:0000313" key="2">
    <source>
        <dbReference type="EMBL" id="AER66311.1"/>
    </source>
</evidence>
<keyword evidence="3" id="KW-1185">Reference proteome</keyword>
<dbReference type="eggNOG" id="ENOG502Z7HZ">
    <property type="taxonomic scope" value="Bacteria"/>
</dbReference>
<feature type="domain" description="D-glutamate cyclase-like C-terminal" evidence="1">
    <location>
        <begin position="9"/>
        <end position="272"/>
    </location>
</feature>
<dbReference type="STRING" id="580340.Tlie_0576"/>
<evidence type="ECO:0000259" key="1">
    <source>
        <dbReference type="Pfam" id="PF14336"/>
    </source>
</evidence>
<dbReference type="AlphaFoldDB" id="G7V8E9"/>
<dbReference type="EMBL" id="CP003096">
    <property type="protein sequence ID" value="AER66311.1"/>
    <property type="molecule type" value="Genomic_DNA"/>
</dbReference>
<organism evidence="2 3">
    <name type="scientific">Thermovirga lienii (strain ATCC BAA-1197 / DSM 17291 / Cas60314)</name>
    <dbReference type="NCBI Taxonomy" id="580340"/>
    <lineage>
        <taxon>Bacteria</taxon>
        <taxon>Thermotogati</taxon>
        <taxon>Synergistota</taxon>
        <taxon>Synergistia</taxon>
        <taxon>Synergistales</taxon>
        <taxon>Thermovirgaceae</taxon>
        <taxon>Thermovirga</taxon>
    </lineage>
</organism>
<dbReference type="PANTHER" id="PTHR32022:SF10">
    <property type="entry name" value="D-GLUTAMATE CYCLASE, MITOCHONDRIAL"/>
    <property type="match status" value="1"/>
</dbReference>
<protein>
    <submittedName>
        <fullName evidence="2">Putative aspartate/glutamate/hydantoin racemase</fullName>
    </submittedName>
</protein>
<dbReference type="Gene3D" id="3.90.1640.20">
    <property type="entry name" value="TON_0340"/>
    <property type="match status" value="1"/>
</dbReference>
<sequence length="288" mass="30877">MMTLAYKLIDAVASNNSGRLIKGLCRPEDLLCGAKLLENAQRVVVVTGFYVPTAQAPETDGPPGAAVMARALKSLNKDVQIFTDPLNASAVEACCKTLGFEGLYITEDPKALFKDSPDLLVYIERLGAASDGRYYNMRGEDITQWTAPLDKGALMAQDMGVSVLAVGDGGNEVGMGLAKDILQKALPSFKKCLCSVGCTVLIPSDVSNWGAYALVSLLSALKGTWLGHDSQEEKAMIDAMIEAGAVDGKTCKKVPSVDGFPSSVHEEKVEKIKELFLEWQKKSSPLVR</sequence>
<dbReference type="KEGG" id="tli:Tlie_0576"/>
<dbReference type="Proteomes" id="UP000005868">
    <property type="component" value="Chromosome"/>
</dbReference>
<name>G7V8E9_THELD</name>
<gene>
    <name evidence="2" type="ordered locus">Tlie_0576</name>
</gene>
<dbReference type="InterPro" id="IPR025504">
    <property type="entry name" value="GLUCM_C"/>
</dbReference>
<reference evidence="3" key="1">
    <citation type="submission" date="2011-10" db="EMBL/GenBank/DDBJ databases">
        <title>The complete genome of chromosome of Thermovirga lienii DSM 17291.</title>
        <authorList>
            <consortium name="US DOE Joint Genome Institute (JGI-PGF)"/>
            <person name="Lucas S."/>
            <person name="Copeland A."/>
            <person name="Lapidus A."/>
            <person name="Glavina del Rio T."/>
            <person name="Dalin E."/>
            <person name="Tice H."/>
            <person name="Bruce D."/>
            <person name="Goodwin L."/>
            <person name="Pitluck S."/>
            <person name="Peters L."/>
            <person name="Mikhailova N."/>
            <person name="Saunders E."/>
            <person name="Kyrpides N."/>
            <person name="Mavromatis K."/>
            <person name="Ivanova N."/>
            <person name="Last F.I."/>
            <person name="Brettin T."/>
            <person name="Detter J.C."/>
            <person name="Han C."/>
            <person name="Larimer F."/>
            <person name="Land M."/>
            <person name="Hauser L."/>
            <person name="Markowitz V."/>
            <person name="Cheng J.-F."/>
            <person name="Hugenholtz P."/>
            <person name="Woyke T."/>
            <person name="Wu D."/>
            <person name="Spring S."/>
            <person name="Schroeder M."/>
            <person name="Brambilla E.-M."/>
            <person name="Klenk H.-P."/>
            <person name="Eisen J.A."/>
        </authorList>
    </citation>
    <scope>NUCLEOTIDE SEQUENCE [LARGE SCALE GENOMIC DNA]</scope>
    <source>
        <strain evidence="3">ATCC BAA-1197 / DSM 17291 / Cas60314</strain>
    </source>
</reference>
<dbReference type="HOGENOM" id="CLU_062537_1_0_0"/>
<accession>G7V8E9</accession>
<dbReference type="Pfam" id="PF14336">
    <property type="entry name" value="GLUCM-like_C"/>
    <property type="match status" value="1"/>
</dbReference>